<sequence length="191" mass="21035">MTTATPLLRAARKSRNLTQKAIADRLHVDQGRISRAESAGELEYGTVERILGATGHRLYSAPTRRDDVATAASSIRSHLRRGDRHRALRAFIQLSDDLQAERGLIRGVLVVAEPEPTGEAVWDSALAALVSLRLNEENLPHPEWTKTPNRHLPSPRTLEVDPADPRPGPGDVPEEFLEHGVLIWSDTLASV</sequence>
<reference evidence="3 4" key="1">
    <citation type="submission" date="2016-10" db="EMBL/GenBank/DDBJ databases">
        <authorList>
            <person name="de Groot N.N."/>
        </authorList>
    </citation>
    <scope>NUCLEOTIDE SEQUENCE [LARGE SCALE GENOMIC DNA]</scope>
    <source>
        <strain evidence="3 4">StLB037</strain>
    </source>
</reference>
<name>A0A1H0NUC7_MICTS</name>
<evidence type="ECO:0000256" key="1">
    <source>
        <dbReference type="SAM" id="MobiDB-lite"/>
    </source>
</evidence>
<dbReference type="InterPro" id="IPR001387">
    <property type="entry name" value="Cro/C1-type_HTH"/>
</dbReference>
<dbReference type="SUPFAM" id="SSF47413">
    <property type="entry name" value="lambda repressor-like DNA-binding domains"/>
    <property type="match status" value="1"/>
</dbReference>
<accession>A0A1H0NUC7</accession>
<proteinExistence type="predicted"/>
<dbReference type="Gene3D" id="1.10.260.40">
    <property type="entry name" value="lambda repressor-like DNA-binding domains"/>
    <property type="match status" value="1"/>
</dbReference>
<dbReference type="EMBL" id="FNJN01000003">
    <property type="protein sequence ID" value="SDO96264.1"/>
    <property type="molecule type" value="Genomic_DNA"/>
</dbReference>
<dbReference type="Pfam" id="PF01381">
    <property type="entry name" value="HTH_3"/>
    <property type="match status" value="1"/>
</dbReference>
<evidence type="ECO:0000313" key="4">
    <source>
        <dbReference type="Proteomes" id="UP000186456"/>
    </source>
</evidence>
<protein>
    <submittedName>
        <fullName evidence="3">Transcriptional regulator, contains XRE-family HTH domain</fullName>
    </submittedName>
</protein>
<dbReference type="Proteomes" id="UP000186456">
    <property type="component" value="Unassembled WGS sequence"/>
</dbReference>
<evidence type="ECO:0000259" key="2">
    <source>
        <dbReference type="PROSITE" id="PS50943"/>
    </source>
</evidence>
<feature type="region of interest" description="Disordered" evidence="1">
    <location>
        <begin position="139"/>
        <end position="172"/>
    </location>
</feature>
<dbReference type="RefSeq" id="WP_056231447.1">
    <property type="nucleotide sequence ID" value="NZ_FNJN01000003.1"/>
</dbReference>
<dbReference type="GO" id="GO:0003677">
    <property type="term" value="F:DNA binding"/>
    <property type="evidence" value="ECO:0007669"/>
    <property type="project" value="InterPro"/>
</dbReference>
<gene>
    <name evidence="3" type="ORF">SAMN04487788_1550</name>
</gene>
<organism evidence="3 4">
    <name type="scientific">Microbacterium testaceum (strain StLB037)</name>
    <dbReference type="NCBI Taxonomy" id="979556"/>
    <lineage>
        <taxon>Bacteria</taxon>
        <taxon>Bacillati</taxon>
        <taxon>Actinomycetota</taxon>
        <taxon>Actinomycetes</taxon>
        <taxon>Micrococcales</taxon>
        <taxon>Microbacteriaceae</taxon>
        <taxon>Microbacterium</taxon>
    </lineage>
</organism>
<dbReference type="CDD" id="cd00093">
    <property type="entry name" value="HTH_XRE"/>
    <property type="match status" value="1"/>
</dbReference>
<dbReference type="InterPro" id="IPR010982">
    <property type="entry name" value="Lambda_DNA-bd_dom_sf"/>
</dbReference>
<evidence type="ECO:0000313" key="3">
    <source>
        <dbReference type="EMBL" id="SDO96264.1"/>
    </source>
</evidence>
<dbReference type="AlphaFoldDB" id="A0A1H0NUC7"/>
<feature type="domain" description="HTH cro/C1-type" evidence="2">
    <location>
        <begin position="8"/>
        <end position="38"/>
    </location>
</feature>
<dbReference type="PROSITE" id="PS50943">
    <property type="entry name" value="HTH_CROC1"/>
    <property type="match status" value="1"/>
</dbReference>